<dbReference type="PROSITE" id="PS50072">
    <property type="entry name" value="CSA_PPIASE_2"/>
    <property type="match status" value="1"/>
</dbReference>
<dbReference type="Proteomes" id="UP000515908">
    <property type="component" value="Chromosome 09"/>
</dbReference>
<dbReference type="Pfam" id="PF00160">
    <property type="entry name" value="Pro_isomerase"/>
    <property type="match status" value="1"/>
</dbReference>
<dbReference type="PIRSF" id="PIRSF001467">
    <property type="entry name" value="Peptidylpro_ismrse"/>
    <property type="match status" value="1"/>
</dbReference>
<dbReference type="OrthoDB" id="193499at2759"/>
<gene>
    <name evidence="6" type="ORF">ADEAN_000536100</name>
</gene>
<comment type="function">
    <text evidence="4">PPIases accelerate the folding of proteins. It catalyzes the cis-trans isomerization of proline imidic peptide bonds in oligopeptides.</text>
</comment>
<dbReference type="GO" id="GO:0003755">
    <property type="term" value="F:peptidyl-prolyl cis-trans isomerase activity"/>
    <property type="evidence" value="ECO:0007669"/>
    <property type="project" value="UniProtKB-UniRule"/>
</dbReference>
<evidence type="ECO:0000256" key="1">
    <source>
        <dbReference type="ARBA" id="ARBA00000971"/>
    </source>
</evidence>
<evidence type="ECO:0000313" key="6">
    <source>
        <dbReference type="EMBL" id="CAD2217875.1"/>
    </source>
</evidence>
<dbReference type="SUPFAM" id="SSF50891">
    <property type="entry name" value="Cyclophilin-like"/>
    <property type="match status" value="1"/>
</dbReference>
<dbReference type="VEuPathDB" id="TriTrypDB:ADEAN_000536100"/>
<evidence type="ECO:0000259" key="5">
    <source>
        <dbReference type="PROSITE" id="PS50072"/>
    </source>
</evidence>
<organism evidence="6 7">
    <name type="scientific">Angomonas deanei</name>
    <dbReference type="NCBI Taxonomy" id="59799"/>
    <lineage>
        <taxon>Eukaryota</taxon>
        <taxon>Discoba</taxon>
        <taxon>Euglenozoa</taxon>
        <taxon>Kinetoplastea</taxon>
        <taxon>Metakinetoplastina</taxon>
        <taxon>Trypanosomatida</taxon>
        <taxon>Trypanosomatidae</taxon>
        <taxon>Strigomonadinae</taxon>
        <taxon>Angomonas</taxon>
    </lineage>
</organism>
<evidence type="ECO:0000256" key="2">
    <source>
        <dbReference type="ARBA" id="ARBA00023110"/>
    </source>
</evidence>
<accession>A0A7G2CEW2</accession>
<dbReference type="PROSITE" id="PS00170">
    <property type="entry name" value="CSA_PPIASE_1"/>
    <property type="match status" value="1"/>
</dbReference>
<dbReference type="InterPro" id="IPR024936">
    <property type="entry name" value="Cyclophilin-type_PPIase"/>
</dbReference>
<dbReference type="InterPro" id="IPR029000">
    <property type="entry name" value="Cyclophilin-like_dom_sf"/>
</dbReference>
<keyword evidence="2 4" id="KW-0697">Rotamase</keyword>
<keyword evidence="3 4" id="KW-0413">Isomerase</keyword>
<dbReference type="InterPro" id="IPR020892">
    <property type="entry name" value="Cyclophilin-type_PPIase_CS"/>
</dbReference>
<dbReference type="FunFam" id="2.40.100.10:FF:000025">
    <property type="entry name" value="Peptidyl-prolyl cis-trans isomerase CYP19-2"/>
    <property type="match status" value="1"/>
</dbReference>
<sequence length="157" mass="17062">MELFDDMVPITARSFRELCRGGTKKTPEGLPLHYKGCVFHRIIPDFMIQGGDITKGNGTGGCSLYGVRFKDESFSGKAGKHKGPGILSMANAGRNTNGSQFFLCTVACPWLDGKHVVFGQVVKGYENVKQLESFGTPNGRPTRTAAIKDCGVLQEMK</sequence>
<reference evidence="6 7" key="1">
    <citation type="submission" date="2020-08" db="EMBL/GenBank/DDBJ databases">
        <authorList>
            <person name="Newling K."/>
            <person name="Davey J."/>
            <person name="Forrester S."/>
        </authorList>
    </citation>
    <scope>NUCLEOTIDE SEQUENCE [LARGE SCALE GENOMIC DNA]</scope>
    <source>
        <strain evidence="7">Crithidia deanei Carvalho (ATCC PRA-265)</strain>
    </source>
</reference>
<dbReference type="Gene3D" id="2.40.100.10">
    <property type="entry name" value="Cyclophilin-like"/>
    <property type="match status" value="1"/>
</dbReference>
<dbReference type="GO" id="GO:0016018">
    <property type="term" value="F:cyclosporin A binding"/>
    <property type="evidence" value="ECO:0007669"/>
    <property type="project" value="TreeGrafter"/>
</dbReference>
<keyword evidence="7" id="KW-1185">Reference proteome</keyword>
<dbReference type="GO" id="GO:0006457">
    <property type="term" value="P:protein folding"/>
    <property type="evidence" value="ECO:0007669"/>
    <property type="project" value="InterPro"/>
</dbReference>
<dbReference type="EC" id="5.2.1.8" evidence="4"/>
<evidence type="ECO:0000256" key="3">
    <source>
        <dbReference type="ARBA" id="ARBA00023235"/>
    </source>
</evidence>
<dbReference type="PRINTS" id="PR00153">
    <property type="entry name" value="CSAPPISMRASE"/>
</dbReference>
<proteinExistence type="inferred from homology"/>
<comment type="catalytic activity">
    <reaction evidence="1 4">
        <text>[protein]-peptidylproline (omega=180) = [protein]-peptidylproline (omega=0)</text>
        <dbReference type="Rhea" id="RHEA:16237"/>
        <dbReference type="Rhea" id="RHEA-COMP:10747"/>
        <dbReference type="Rhea" id="RHEA-COMP:10748"/>
        <dbReference type="ChEBI" id="CHEBI:83833"/>
        <dbReference type="ChEBI" id="CHEBI:83834"/>
        <dbReference type="EC" id="5.2.1.8"/>
    </reaction>
</comment>
<dbReference type="InterPro" id="IPR002130">
    <property type="entry name" value="Cyclophilin-type_PPIase_dom"/>
</dbReference>
<dbReference type="PANTHER" id="PTHR11071">
    <property type="entry name" value="PEPTIDYL-PROLYL CIS-TRANS ISOMERASE"/>
    <property type="match status" value="1"/>
</dbReference>
<evidence type="ECO:0000256" key="4">
    <source>
        <dbReference type="RuleBase" id="RU363019"/>
    </source>
</evidence>
<dbReference type="EMBL" id="LR877153">
    <property type="protein sequence ID" value="CAD2217875.1"/>
    <property type="molecule type" value="Genomic_DNA"/>
</dbReference>
<comment type="similarity">
    <text evidence="4">Belongs to the cyclophilin-type PPIase family.</text>
</comment>
<dbReference type="GO" id="GO:0005737">
    <property type="term" value="C:cytoplasm"/>
    <property type="evidence" value="ECO:0007669"/>
    <property type="project" value="TreeGrafter"/>
</dbReference>
<dbReference type="AlphaFoldDB" id="A0A7G2CEW2"/>
<dbReference type="PANTHER" id="PTHR11071:SF561">
    <property type="entry name" value="PEPTIDYL-PROLYL CIS-TRANS ISOMERASE D-RELATED"/>
    <property type="match status" value="1"/>
</dbReference>
<protein>
    <recommendedName>
        <fullName evidence="4">Peptidyl-prolyl cis-trans isomerase</fullName>
        <shortName evidence="4">PPIase</shortName>
        <ecNumber evidence="4">5.2.1.8</ecNumber>
    </recommendedName>
</protein>
<feature type="domain" description="PPIase cyclophilin-type" evidence="5">
    <location>
        <begin position="1"/>
        <end position="152"/>
    </location>
</feature>
<name>A0A7G2CEW2_9TRYP</name>
<evidence type="ECO:0000313" key="7">
    <source>
        <dbReference type="Proteomes" id="UP000515908"/>
    </source>
</evidence>